<evidence type="ECO:0000259" key="6">
    <source>
        <dbReference type="Pfam" id="PF00535"/>
    </source>
</evidence>
<dbReference type="EMBL" id="BAHD01000002">
    <property type="protein sequence ID" value="GAB94053.1"/>
    <property type="molecule type" value="Genomic_DNA"/>
</dbReference>
<gene>
    <name evidence="7" type="ORF">KILIM_002_00100</name>
</gene>
<evidence type="ECO:0000256" key="5">
    <source>
        <dbReference type="SAM" id="MobiDB-lite"/>
    </source>
</evidence>
<dbReference type="RefSeq" id="WP_006590586.1">
    <property type="nucleotide sequence ID" value="NZ_BAHD01000002.1"/>
</dbReference>
<dbReference type="SUPFAM" id="SSF53448">
    <property type="entry name" value="Nucleotide-diphospho-sugar transferases"/>
    <property type="match status" value="1"/>
</dbReference>
<keyword evidence="3" id="KW-0328">Glycosyltransferase</keyword>
<accession>K6VCV8</accession>
<keyword evidence="4 7" id="KW-0808">Transferase</keyword>
<comment type="pathway">
    <text evidence="1">Cell wall biogenesis; cell wall polysaccharide biosynthesis.</text>
</comment>
<dbReference type="AlphaFoldDB" id="K6VCV8"/>
<reference evidence="7 8" key="1">
    <citation type="submission" date="2012-08" db="EMBL/GenBank/DDBJ databases">
        <title>Whole genome shotgun sequence of Kineosphaera limosa NBRC 100340.</title>
        <authorList>
            <person name="Yoshida I."/>
            <person name="Isaki S."/>
            <person name="Hosoyama A."/>
            <person name="Tsuchikane K."/>
            <person name="Katsumata H."/>
            <person name="Ando Y."/>
            <person name="Ohji S."/>
            <person name="Hamada M."/>
            <person name="Tamura T."/>
            <person name="Yamazoe A."/>
            <person name="Yamazaki S."/>
            <person name="Fujita N."/>
        </authorList>
    </citation>
    <scope>NUCLEOTIDE SEQUENCE [LARGE SCALE GENOMIC DNA]</scope>
    <source>
        <strain evidence="7 8">NBRC 100340</strain>
    </source>
</reference>
<name>K6VCV8_9MICO</name>
<dbReference type="Gene3D" id="3.90.550.10">
    <property type="entry name" value="Spore Coat Polysaccharide Biosynthesis Protein SpsA, Chain A"/>
    <property type="match status" value="1"/>
</dbReference>
<keyword evidence="8" id="KW-1185">Reference proteome</keyword>
<feature type="region of interest" description="Disordered" evidence="5">
    <location>
        <begin position="329"/>
        <end position="351"/>
    </location>
</feature>
<comment type="caution">
    <text evidence="7">The sequence shown here is derived from an EMBL/GenBank/DDBJ whole genome shotgun (WGS) entry which is preliminary data.</text>
</comment>
<evidence type="ECO:0000256" key="3">
    <source>
        <dbReference type="ARBA" id="ARBA00022676"/>
    </source>
</evidence>
<protein>
    <submittedName>
        <fullName evidence="7">Putative glycosyltransferase</fullName>
    </submittedName>
</protein>
<dbReference type="OrthoDB" id="153025at2"/>
<dbReference type="InterPro" id="IPR029044">
    <property type="entry name" value="Nucleotide-diphossugar_trans"/>
</dbReference>
<proteinExistence type="inferred from homology"/>
<dbReference type="PANTHER" id="PTHR43179">
    <property type="entry name" value="RHAMNOSYLTRANSFERASE WBBL"/>
    <property type="match status" value="1"/>
</dbReference>
<organism evidence="7 8">
    <name type="scientific">Kineosphaera limosa NBRC 100340</name>
    <dbReference type="NCBI Taxonomy" id="1184609"/>
    <lineage>
        <taxon>Bacteria</taxon>
        <taxon>Bacillati</taxon>
        <taxon>Actinomycetota</taxon>
        <taxon>Actinomycetes</taxon>
        <taxon>Micrococcales</taxon>
        <taxon>Dermatophilaceae</taxon>
        <taxon>Kineosphaera</taxon>
    </lineage>
</organism>
<dbReference type="STRING" id="1184609.KILIM_002_00100"/>
<evidence type="ECO:0000256" key="4">
    <source>
        <dbReference type="ARBA" id="ARBA00022679"/>
    </source>
</evidence>
<evidence type="ECO:0000313" key="8">
    <source>
        <dbReference type="Proteomes" id="UP000008366"/>
    </source>
</evidence>
<dbReference type="eggNOG" id="COG1216">
    <property type="taxonomic scope" value="Bacteria"/>
</dbReference>
<evidence type="ECO:0000256" key="2">
    <source>
        <dbReference type="ARBA" id="ARBA00006739"/>
    </source>
</evidence>
<evidence type="ECO:0000256" key="1">
    <source>
        <dbReference type="ARBA" id="ARBA00004776"/>
    </source>
</evidence>
<sequence>MPTPTPVTMAGVVCCYTMRRWDDIVAAVESLRAQERPLNEIVVVVDHNEELLAACRQRWPQGVRIVANEGRQGLSDGRNTGLRATDADVVAFLDDDAAAAPDWSATLARCYENSGEGSGQGSGEDAGSVPGAQVLGAGGYIEPDWPGGARPSWWPAAFDWVVGCSYVGLPTRRTQVRNVIGANMSLRREVALAVGGFNPSMGRVGKTPLGGEETEMYIRAVAARPGSVVLYEPAARVRHHVTPERATIGYFLSRCYGEGLTKAALSGITRSSAALSSESAYATKVLPAQFVRGLVSGDPRSGLNVALGLAVTCAGYARGLVSLARSGRARQDLPTQGASPRASVGGVPPKG</sequence>
<evidence type="ECO:0000313" key="7">
    <source>
        <dbReference type="EMBL" id="GAB94053.1"/>
    </source>
</evidence>
<dbReference type="InterPro" id="IPR001173">
    <property type="entry name" value="Glyco_trans_2-like"/>
</dbReference>
<dbReference type="GO" id="GO:0016757">
    <property type="term" value="F:glycosyltransferase activity"/>
    <property type="evidence" value="ECO:0007669"/>
    <property type="project" value="UniProtKB-KW"/>
</dbReference>
<comment type="similarity">
    <text evidence="2">Belongs to the glycosyltransferase 2 family.</text>
</comment>
<dbReference type="Pfam" id="PF00535">
    <property type="entry name" value="Glycos_transf_2"/>
    <property type="match status" value="1"/>
</dbReference>
<dbReference type="PANTHER" id="PTHR43179:SF12">
    <property type="entry name" value="GALACTOFURANOSYLTRANSFERASE GLFT2"/>
    <property type="match status" value="1"/>
</dbReference>
<dbReference type="Proteomes" id="UP000008366">
    <property type="component" value="Unassembled WGS sequence"/>
</dbReference>
<feature type="domain" description="Glycosyltransferase 2-like" evidence="6">
    <location>
        <begin position="13"/>
        <end position="111"/>
    </location>
</feature>